<dbReference type="AlphaFoldDB" id="A0A8S4N3W5"/>
<evidence type="ECO:0000256" key="2">
    <source>
        <dbReference type="ARBA" id="ARBA00010187"/>
    </source>
</evidence>
<dbReference type="InterPro" id="IPR001849">
    <property type="entry name" value="PH_domain"/>
</dbReference>
<keyword evidence="4" id="KW-0472">Membrane</keyword>
<dbReference type="PANTHER" id="PTHR21630:SF10">
    <property type="entry name" value="VENTRICULAR ZONE-EXPRESSED PH DOMAIN-CONTAINING PROTEIN HOMOLOG 1"/>
    <property type="match status" value="1"/>
</dbReference>
<dbReference type="EMBL" id="CAIIXF020000001">
    <property type="protein sequence ID" value="CAH1775829.1"/>
    <property type="molecule type" value="Genomic_DNA"/>
</dbReference>
<dbReference type="OrthoDB" id="5869902at2759"/>
<comment type="subcellular location">
    <subcellularLocation>
        <location evidence="1">Cell membrane</location>
        <topology evidence="1">Peripheral membrane protein</topology>
        <orientation evidence="1">Cytoplasmic side</orientation>
    </subcellularLocation>
</comment>
<feature type="compositionally biased region" description="Polar residues" evidence="5">
    <location>
        <begin position="464"/>
        <end position="488"/>
    </location>
</feature>
<dbReference type="GO" id="GO:0009966">
    <property type="term" value="P:regulation of signal transduction"/>
    <property type="evidence" value="ECO:0007669"/>
    <property type="project" value="TreeGrafter"/>
</dbReference>
<dbReference type="Gene3D" id="2.30.29.30">
    <property type="entry name" value="Pleckstrin-homology domain (PH domain)/Phosphotyrosine-binding domain (PTB)"/>
    <property type="match status" value="1"/>
</dbReference>
<dbReference type="PROSITE" id="PS50003">
    <property type="entry name" value="PH_DOMAIN"/>
    <property type="match status" value="1"/>
</dbReference>
<feature type="compositionally biased region" description="Polar residues" evidence="5">
    <location>
        <begin position="505"/>
        <end position="519"/>
    </location>
</feature>
<dbReference type="SUPFAM" id="SSF48371">
    <property type="entry name" value="ARM repeat"/>
    <property type="match status" value="1"/>
</dbReference>
<organism evidence="7 8">
    <name type="scientific">Owenia fusiformis</name>
    <name type="common">Polychaete worm</name>
    <dbReference type="NCBI Taxonomy" id="6347"/>
    <lineage>
        <taxon>Eukaryota</taxon>
        <taxon>Metazoa</taxon>
        <taxon>Spiralia</taxon>
        <taxon>Lophotrochozoa</taxon>
        <taxon>Annelida</taxon>
        <taxon>Polychaeta</taxon>
        <taxon>Sedentaria</taxon>
        <taxon>Canalipalpata</taxon>
        <taxon>Sabellida</taxon>
        <taxon>Oweniida</taxon>
        <taxon>Oweniidae</taxon>
        <taxon>Owenia</taxon>
    </lineage>
</organism>
<evidence type="ECO:0000256" key="1">
    <source>
        <dbReference type="ARBA" id="ARBA00004413"/>
    </source>
</evidence>
<dbReference type="Pfam" id="PF00169">
    <property type="entry name" value="PH"/>
    <property type="match status" value="1"/>
</dbReference>
<comment type="similarity">
    <text evidence="2">Belongs to the MELT/VEPH family.</text>
</comment>
<feature type="region of interest" description="Disordered" evidence="5">
    <location>
        <begin position="464"/>
        <end position="565"/>
    </location>
</feature>
<protein>
    <recommendedName>
        <fullName evidence="6">PH domain-containing protein</fullName>
    </recommendedName>
</protein>
<dbReference type="GO" id="GO:0005886">
    <property type="term" value="C:plasma membrane"/>
    <property type="evidence" value="ECO:0007669"/>
    <property type="project" value="UniProtKB-SubCell"/>
</dbReference>
<gene>
    <name evidence="7" type="ORF">OFUS_LOCUS3081</name>
</gene>
<dbReference type="InterPro" id="IPR039888">
    <property type="entry name" value="Melted-like"/>
</dbReference>
<evidence type="ECO:0000313" key="8">
    <source>
        <dbReference type="Proteomes" id="UP000749559"/>
    </source>
</evidence>
<keyword evidence="3" id="KW-1003">Cell membrane</keyword>
<reference evidence="7" key="1">
    <citation type="submission" date="2022-03" db="EMBL/GenBank/DDBJ databases">
        <authorList>
            <person name="Martin C."/>
        </authorList>
    </citation>
    <scope>NUCLEOTIDE SEQUENCE</scope>
</reference>
<dbReference type="GO" id="GO:0010314">
    <property type="term" value="F:phosphatidylinositol-5-phosphate binding"/>
    <property type="evidence" value="ECO:0007669"/>
    <property type="project" value="TreeGrafter"/>
</dbReference>
<accession>A0A8S4N3W5</accession>
<proteinExistence type="inferred from homology"/>
<feature type="compositionally biased region" description="Basic and acidic residues" evidence="5">
    <location>
        <begin position="532"/>
        <end position="546"/>
    </location>
</feature>
<feature type="domain" description="PH" evidence="6">
    <location>
        <begin position="740"/>
        <end position="838"/>
    </location>
</feature>
<evidence type="ECO:0000313" key="7">
    <source>
        <dbReference type="EMBL" id="CAH1775829.1"/>
    </source>
</evidence>
<feature type="compositionally biased region" description="Basic and acidic residues" evidence="5">
    <location>
        <begin position="844"/>
        <end position="870"/>
    </location>
</feature>
<dbReference type="SUPFAM" id="SSF50729">
    <property type="entry name" value="PH domain-like"/>
    <property type="match status" value="1"/>
</dbReference>
<evidence type="ECO:0000259" key="6">
    <source>
        <dbReference type="PROSITE" id="PS50003"/>
    </source>
</evidence>
<dbReference type="SMART" id="SM00233">
    <property type="entry name" value="PH"/>
    <property type="match status" value="1"/>
</dbReference>
<name>A0A8S4N3W5_OWEFU</name>
<keyword evidence="8" id="KW-1185">Reference proteome</keyword>
<feature type="region of interest" description="Disordered" evidence="5">
    <location>
        <begin position="840"/>
        <end position="870"/>
    </location>
</feature>
<comment type="caution">
    <text evidence="7">The sequence shown here is derived from an EMBL/GenBank/DDBJ whole genome shotgun (WGS) entry which is preliminary data.</text>
</comment>
<dbReference type="PANTHER" id="PTHR21630">
    <property type="entry name" value="VEPH-A/MELTED"/>
    <property type="match status" value="1"/>
</dbReference>
<evidence type="ECO:0000256" key="5">
    <source>
        <dbReference type="SAM" id="MobiDB-lite"/>
    </source>
</evidence>
<dbReference type="InterPro" id="IPR016024">
    <property type="entry name" value="ARM-type_fold"/>
</dbReference>
<evidence type="ECO:0000256" key="4">
    <source>
        <dbReference type="ARBA" id="ARBA00023136"/>
    </source>
</evidence>
<evidence type="ECO:0000256" key="3">
    <source>
        <dbReference type="ARBA" id="ARBA00022475"/>
    </source>
</evidence>
<feature type="compositionally biased region" description="Low complexity" evidence="5">
    <location>
        <begin position="550"/>
        <end position="565"/>
    </location>
</feature>
<dbReference type="Proteomes" id="UP000749559">
    <property type="component" value="Unassembled WGS sequence"/>
</dbReference>
<sequence>MHELFAKVLAEKDLSKAGDLFSLEDKDINDDLGDVLVKIQEIADTPGYIDNDNDQSVVEICITRVTSAIREMRTIEQHIESLVGCLESCLKHELKPPTKDEDTPHAKIASDIMSCIFLNYNRKLVMSKAIPTAVRFLQEGSRDLSRNMSSYLSLAAIDNAELLSPHLEPIINSIIQGNKALTRVLPQIYGDNKGPINRHIGDLVAILDDCETSERTSLLQLYGLIAKHKPSLLESYITQLCVALKSSSTSNMVLQIFVDMATTNGEPFVSHMITLQDVASQQPQVLSLVARIVGQTGKLNKMQANESINYLVSQLSGSDQNTLPILLKELANVSSNHPEMLHSHLSEISLYSESSSAATRVLVQQLKDSALTTSSGGKEMKSTSCQTDGTVTVITVGNPPPANAWVASLGSTTSDVAVGQQPSAPSMVNSTQQTTQTPPVMHISMNIPQNTMLQPHNGGFVPHNTGQAPRNANSLPHNAVTSSHNQPTRPHVYTRSPNHRDKRQSNPNIYHRSNSNSNIAKRMPRPSSTGPELRHRIDRPHIERPHSVMTTTSTHSAGSSSTNHSAVDPVLHFCERHMDKIRNYISHVSARIPEPVVCVVEENKHHKRYLKLSFNCSMSRPECLYSQNYFIMRSKLPKLWIHLKFLALQASAERALSRDHAEVHTLKRSWDALKTDGSNTFTRVVTAAFPSLKDQELLIQELNHERFFDVFEYGGIELKIWGCFICNHPQKYTDLLQDGNPVIEGQLKEKRGKWKFLKRWKTRYFTLSGATMTYNKKDSKKETFPVREIKTVKAVCKGTRDIPRAFEIFTHDNTQYVFKPKDGKNAQDWVQCLNIAVARSQKPRSKEAELRESSQPDTTRSQRREQQTKL</sequence>
<dbReference type="InterPro" id="IPR011993">
    <property type="entry name" value="PH-like_dom_sf"/>
</dbReference>